<dbReference type="EMBL" id="JAULJE010000015">
    <property type="protein sequence ID" value="KAK1334513.1"/>
    <property type="molecule type" value="Genomic_DNA"/>
</dbReference>
<dbReference type="InterPro" id="IPR015424">
    <property type="entry name" value="PyrdxlP-dep_Trfase"/>
</dbReference>
<keyword evidence="8" id="KW-0809">Transit peptide</keyword>
<dbReference type="Proteomes" id="UP001177744">
    <property type="component" value="Unassembled WGS sequence"/>
</dbReference>
<evidence type="ECO:0000256" key="9">
    <source>
        <dbReference type="SAM" id="MobiDB-lite"/>
    </source>
</evidence>
<dbReference type="PANTHER" id="PTHR11773:SF1">
    <property type="entry name" value="GLYCINE DEHYDROGENASE (DECARBOXYLATING), MITOCHONDRIAL"/>
    <property type="match status" value="1"/>
</dbReference>
<gene>
    <name evidence="13" type="ORF">QTO34_005519</name>
</gene>
<dbReference type="SUPFAM" id="SSF53383">
    <property type="entry name" value="PLP-dependent transferases"/>
    <property type="match status" value="2"/>
</dbReference>
<evidence type="ECO:0000313" key="13">
    <source>
        <dbReference type="EMBL" id="KAK1334513.1"/>
    </source>
</evidence>
<dbReference type="EC" id="1.4.4.2" evidence="8"/>
<evidence type="ECO:0000259" key="12">
    <source>
        <dbReference type="Pfam" id="PF21478"/>
    </source>
</evidence>
<keyword evidence="8" id="KW-0496">Mitochondrion</keyword>
<dbReference type="InterPro" id="IPR015421">
    <property type="entry name" value="PyrdxlP-dep_Trfase_major"/>
</dbReference>
<dbReference type="InterPro" id="IPR003437">
    <property type="entry name" value="GcvP"/>
</dbReference>
<evidence type="ECO:0000256" key="8">
    <source>
        <dbReference type="RuleBase" id="RU364056"/>
    </source>
</evidence>
<dbReference type="Pfam" id="PF02347">
    <property type="entry name" value="GDC-P"/>
    <property type="match status" value="2"/>
</dbReference>
<evidence type="ECO:0000256" key="1">
    <source>
        <dbReference type="ARBA" id="ARBA00001933"/>
    </source>
</evidence>
<dbReference type="GO" id="GO:0016594">
    <property type="term" value="F:glycine binding"/>
    <property type="evidence" value="ECO:0007669"/>
    <property type="project" value="TreeGrafter"/>
</dbReference>
<feature type="domain" description="Glycine cleavage system P-protein N-terminal" evidence="11">
    <location>
        <begin position="65"/>
        <end position="376"/>
    </location>
</feature>
<dbReference type="Pfam" id="PF21478">
    <property type="entry name" value="GcvP2_C"/>
    <property type="match status" value="1"/>
</dbReference>
<dbReference type="FunFam" id="3.40.640.10:FF:000007">
    <property type="entry name" value="glycine dehydrogenase (Decarboxylating), mitochondrial"/>
    <property type="match status" value="1"/>
</dbReference>
<evidence type="ECO:0000256" key="2">
    <source>
        <dbReference type="ARBA" id="ARBA00010756"/>
    </source>
</evidence>
<comment type="cofactor">
    <cofactor evidence="1 7 8">
        <name>pyridoxal 5'-phosphate</name>
        <dbReference type="ChEBI" id="CHEBI:597326"/>
    </cofactor>
</comment>
<feature type="domain" description="Aromatic amino acid beta-eliminating lyase/threonine aldolase" evidence="10">
    <location>
        <begin position="608"/>
        <end position="751"/>
    </location>
</feature>
<comment type="function">
    <text evidence="8">The glycine cleavage system catalyzes the degradation of glycine.</text>
</comment>
<evidence type="ECO:0000256" key="7">
    <source>
        <dbReference type="PIRSR" id="PIRSR603437-50"/>
    </source>
</evidence>
<dbReference type="InterPro" id="IPR015422">
    <property type="entry name" value="PyrdxlP-dep_Trfase_small"/>
</dbReference>
<dbReference type="FunFam" id="3.40.640.10:FF:000005">
    <property type="entry name" value="Glycine dehydrogenase (decarboxylating), mitochondrial"/>
    <property type="match status" value="1"/>
</dbReference>
<comment type="catalytic activity">
    <reaction evidence="6 8">
        <text>N(6)-[(R)-lipoyl]-L-lysyl-[glycine-cleavage complex H protein] + glycine + H(+) = N(6)-[(R)-S(8)-aminomethyldihydrolipoyl]-L-lysyl-[glycine-cleavage complex H protein] + CO2</text>
        <dbReference type="Rhea" id="RHEA:24304"/>
        <dbReference type="Rhea" id="RHEA-COMP:10494"/>
        <dbReference type="Rhea" id="RHEA-COMP:10495"/>
        <dbReference type="ChEBI" id="CHEBI:15378"/>
        <dbReference type="ChEBI" id="CHEBI:16526"/>
        <dbReference type="ChEBI" id="CHEBI:57305"/>
        <dbReference type="ChEBI" id="CHEBI:83099"/>
        <dbReference type="ChEBI" id="CHEBI:83143"/>
        <dbReference type="EC" id="1.4.4.2"/>
    </reaction>
</comment>
<evidence type="ECO:0000256" key="5">
    <source>
        <dbReference type="ARBA" id="ARBA00046415"/>
    </source>
</evidence>
<dbReference type="Gene3D" id="3.40.640.10">
    <property type="entry name" value="Type I PLP-dependent aspartate aminotransferase-like (Major domain)"/>
    <property type="match status" value="2"/>
</dbReference>
<sequence length="985" mass="108504">MQTCARAWGLRLGCGVPGGGRLAGGAGRRCVQQSRDNRSGGGDGGGAGASRLLERLLPRHDDFARRHIGPGDKDQREMLQALGLASIDELMEKTVPASIRLKRPLKMEDPVCENEILATLRAISSKNQVWRSYIGMGYYNCSVPQTVLRNLLENSGWITQYTPYQPEVSQGRLESLLNYQTMVCDITGMDMANASLLDEATAAAEAMQLCHRHTKRRKFFVDPRCHPQTIAVIQTRAKYAGVLIELKLFHEMDFSGKDVCGVLFQYPDTEGKVEDFTELVERAHQTGSLACCATDLLALCILRPPGEFGVDIALGSSQRFGVPLGYGGPHAAFFAVRESLVRMMPGRMVGVTRDATGKEVYRLALQTREQHIRRETRLPATSVLLRFIMGGDWAPSLQAQMEALQDGALLANMAAMFAIYHGSRGLEHIARRVHNATLILSEGLKRAGHQLQHDLFFDTLKIQCGCSVKEVLSRAAQRQINFRLFEDGTLGISLDETVSEKDLDDLLWIFGCESSAELVAESMGEERRGILATAFKRTSPFLTNQVFNSYHSETNIVRYMKKLENKDISLVHSMIPLGSCTMKLNSSSELAPITWSEFANIHPFVPLDQAQGYQQLFRELEKDLCEITGYDRICLQPNSGAQGEYAGLATIRAYLEGKGERHRTVCLIPKSAHGTNPASAHMAGMKIQPVEVDKYGNIDTAHLKAMVDKHKENLAAIMITYPSTNGVFEENISDVCDLIHQHGGQVYLDGANMNAQVGICRPGDFGSDVSHLNLHKTFCIPHGGGGPGMGPIGVKKHLAPFLPSHPVISLTSDEDARPVGTVSAAPWGSSSILPISWAYIKMMGGKGLKQATEVAILNANYMAKRLEKHYRVLFRGARGKAPPASAIGYPERNSDPGGYVAHEFILDTRPFKKSANIEAVDVAKRLQDYGFHAPTMSWPVAGTLMIEPTESEDKAELDRFCDAMINIRQEIADIEEGRIDPRSIH</sequence>
<dbReference type="Pfam" id="PF01212">
    <property type="entry name" value="Beta_elim_lyase"/>
    <property type="match status" value="1"/>
</dbReference>
<dbReference type="InterPro" id="IPR020581">
    <property type="entry name" value="GDC_P"/>
</dbReference>
<dbReference type="GO" id="GO:0005739">
    <property type="term" value="C:mitochondrion"/>
    <property type="evidence" value="ECO:0007669"/>
    <property type="project" value="UniProtKB-SubCell"/>
</dbReference>
<comment type="similarity">
    <text evidence="2 8">Belongs to the GcvP family.</text>
</comment>
<evidence type="ECO:0000256" key="6">
    <source>
        <dbReference type="ARBA" id="ARBA00049026"/>
    </source>
</evidence>
<keyword evidence="3 7" id="KW-0663">Pyridoxal phosphate</keyword>
<dbReference type="GO" id="GO:0019464">
    <property type="term" value="P:glycine decarboxylation via glycine cleavage system"/>
    <property type="evidence" value="ECO:0007669"/>
    <property type="project" value="TreeGrafter"/>
</dbReference>
<reference evidence="13" key="1">
    <citation type="submission" date="2023-06" db="EMBL/GenBank/DDBJ databases">
        <title>Reference genome for the Northern bat (Eptesicus nilssonii), a most northern bat species.</title>
        <authorList>
            <person name="Laine V.N."/>
            <person name="Pulliainen A.T."/>
            <person name="Lilley T.M."/>
        </authorList>
    </citation>
    <scope>NUCLEOTIDE SEQUENCE</scope>
    <source>
        <strain evidence="13">BLF_Eptnil</strain>
        <tissue evidence="13">Kidney</tissue>
    </source>
</reference>
<feature type="compositionally biased region" description="Gly residues" evidence="9">
    <location>
        <begin position="39"/>
        <end position="48"/>
    </location>
</feature>
<evidence type="ECO:0000256" key="4">
    <source>
        <dbReference type="ARBA" id="ARBA00023002"/>
    </source>
</evidence>
<dbReference type="GO" id="GO:0016829">
    <property type="term" value="F:lyase activity"/>
    <property type="evidence" value="ECO:0007669"/>
    <property type="project" value="InterPro"/>
</dbReference>
<evidence type="ECO:0000313" key="14">
    <source>
        <dbReference type="Proteomes" id="UP001177744"/>
    </source>
</evidence>
<name>A0AA40LK21_CNENI</name>
<dbReference type="InterPro" id="IPR001597">
    <property type="entry name" value="ArAA_b-elim_lyase/Thr_aldolase"/>
</dbReference>
<comment type="subcellular location">
    <subcellularLocation>
        <location evidence="8">Mitochondrion</location>
    </subcellularLocation>
</comment>
<keyword evidence="14" id="KW-1185">Reference proteome</keyword>
<feature type="modified residue" description="N6-(pyridoxal phosphate)lysine" evidence="7">
    <location>
        <position position="776"/>
    </location>
</feature>
<dbReference type="InterPro" id="IPR049316">
    <property type="entry name" value="GDC-P_C"/>
</dbReference>
<proteinExistence type="inferred from homology"/>
<dbReference type="GO" id="GO:0030170">
    <property type="term" value="F:pyridoxal phosphate binding"/>
    <property type="evidence" value="ECO:0007669"/>
    <property type="project" value="TreeGrafter"/>
</dbReference>
<dbReference type="GO" id="GO:0005960">
    <property type="term" value="C:glycine cleavage complex"/>
    <property type="evidence" value="ECO:0007669"/>
    <property type="project" value="TreeGrafter"/>
</dbReference>
<dbReference type="CDD" id="cd00613">
    <property type="entry name" value="GDC-P"/>
    <property type="match status" value="2"/>
</dbReference>
<dbReference type="PANTHER" id="PTHR11773">
    <property type="entry name" value="GLYCINE DEHYDROGENASE, DECARBOXYLATING"/>
    <property type="match status" value="1"/>
</dbReference>
<dbReference type="InterPro" id="IPR049315">
    <property type="entry name" value="GDC-P_N"/>
</dbReference>
<keyword evidence="4 8" id="KW-0560">Oxidoreductase</keyword>
<comment type="subunit">
    <text evidence="5">Homodimer. The glycine cleavage system is composed of four proteins: P, T, L and H.</text>
</comment>
<protein>
    <recommendedName>
        <fullName evidence="8">Glycine cleavage system P protein</fullName>
        <ecNumber evidence="8">1.4.4.2</ecNumber>
    </recommendedName>
</protein>
<feature type="domain" description="Glycine dehydrogenase C-terminal" evidence="12">
    <location>
        <begin position="851"/>
        <end position="981"/>
    </location>
</feature>
<dbReference type="AlphaFoldDB" id="A0AA40LK21"/>
<feature type="region of interest" description="Disordered" evidence="9">
    <location>
        <begin position="22"/>
        <end position="49"/>
    </location>
</feature>
<dbReference type="Gene3D" id="3.90.1150.10">
    <property type="entry name" value="Aspartate Aminotransferase, domain 1"/>
    <property type="match status" value="2"/>
</dbReference>
<feature type="domain" description="Glycine cleavage system P-protein N-terminal" evidence="11">
    <location>
        <begin position="408"/>
        <end position="510"/>
    </location>
</feature>
<organism evidence="13 14">
    <name type="scientific">Cnephaeus nilssonii</name>
    <name type="common">Northern bat</name>
    <name type="synonym">Eptesicus nilssonii</name>
    <dbReference type="NCBI Taxonomy" id="3371016"/>
    <lineage>
        <taxon>Eukaryota</taxon>
        <taxon>Metazoa</taxon>
        <taxon>Chordata</taxon>
        <taxon>Craniata</taxon>
        <taxon>Vertebrata</taxon>
        <taxon>Euteleostomi</taxon>
        <taxon>Mammalia</taxon>
        <taxon>Eutheria</taxon>
        <taxon>Laurasiatheria</taxon>
        <taxon>Chiroptera</taxon>
        <taxon>Yangochiroptera</taxon>
        <taxon>Vespertilionidae</taxon>
        <taxon>Cnephaeus</taxon>
    </lineage>
</organism>
<dbReference type="FunFam" id="3.90.1150.10:FF:000025">
    <property type="entry name" value="Glycine cleavage system P protein"/>
    <property type="match status" value="1"/>
</dbReference>
<evidence type="ECO:0000256" key="3">
    <source>
        <dbReference type="ARBA" id="ARBA00022898"/>
    </source>
</evidence>
<evidence type="ECO:0000259" key="10">
    <source>
        <dbReference type="Pfam" id="PF01212"/>
    </source>
</evidence>
<dbReference type="NCBIfam" id="TIGR00461">
    <property type="entry name" value="gcvP"/>
    <property type="match status" value="1"/>
</dbReference>
<dbReference type="GO" id="GO:0004375">
    <property type="term" value="F:glycine dehydrogenase (decarboxylating) activity"/>
    <property type="evidence" value="ECO:0007669"/>
    <property type="project" value="UniProtKB-UniRule"/>
</dbReference>
<accession>A0AA40LK21</accession>
<comment type="caution">
    <text evidence="13">The sequence shown here is derived from an EMBL/GenBank/DDBJ whole genome shotgun (WGS) entry which is preliminary data.</text>
</comment>
<evidence type="ECO:0000259" key="11">
    <source>
        <dbReference type="Pfam" id="PF02347"/>
    </source>
</evidence>